<keyword evidence="5" id="KW-0949">S-adenosyl-L-methionine</keyword>
<dbReference type="PANTHER" id="PTHR32138:SF0">
    <property type="entry name" value="PHOSPHATIDYLETHANOLAMINE N-METHYLTRANSFERASE"/>
    <property type="match status" value="1"/>
</dbReference>
<evidence type="ECO:0000256" key="8">
    <source>
        <dbReference type="ARBA" id="ARBA00023098"/>
    </source>
</evidence>
<dbReference type="Pfam" id="PF04191">
    <property type="entry name" value="PEMT"/>
    <property type="match status" value="2"/>
</dbReference>
<evidence type="ECO:0000256" key="13">
    <source>
        <dbReference type="SAM" id="Phobius"/>
    </source>
</evidence>
<sequence>MDNQDQSLPSSLMREGRTYRGTQFQFQTRTKQLLPRSLNPACVHTTVEWITLATIVLQMAMFVSCNGYGSTMGNTNRPQSDSRHVLLWMYAFWRVVYSVGLGALLNAQSNTAFIVRMFKRMGLGSNSNIPRNELCTWIVDEIVKRMERDTDLPYNYDSMPTELNAWLLFQEICNFVISNDFVAYILVSLSYYQAPPWLDLTLRDGALFVGGMLIIMFNIWLKLDAYVVLKDYSWYWGDFFFFMEDAETFEIGFETLPHPMYSIGYIGYYGVALITHSYTVLFVSLATHMLQILFLYFVEAPHAARTYEVPSKQEDDGVNADTLQQWFTRDLVIFSRLDLFRSGDMLTLFIYAYTVITSIFVGHIEEYDWKYWYYVGQTVFWRIFHTYGLGLLLYLQVSIYEVRGRLGWFHAEFFIDSLYGKNGPRHNGVYRYLENPLLYTFSCWGLTLICRSWTLLFLTAFGQISNWLFLKLVIEQHYVKLYGKRPFEQSGGQRRSLKGRVQLLGYKVKRVGQQMVERMERLEIIDSIMSKIRRLKDIIGSYSDGDDGVVDGYGCDADTMQLIQGRDMKPESVTGGTTDRFSKQLTMMQDGYDTNIESNDLFVTDDYAEGFTRDMDGAHYDDVGSSTNANGTSEYDEPHRPLNTPGLFSTPTEATEQTHSRSVTDTVRLVVKELEYLVDTAKPCVKAIVDQTKLRVANLANVVRLEDTLSRDQLPLHLYSLSVCTANSREPAEFQLGEPIVIEFTAARETMKSKDWIAVYSVHQNFDPDTTTSKCGTRWSCVSGYPRRTMDVNASAISNCTTLTSTTDNKAISTALASTEFYDETVTPWVRTGDQMHFGYTKVDISSSKDDPGLRVVRGRLVFTREQLPWQVGMFEVRYHYDGQYVVLARSAPFRVSLDVSMEHFGPCSSEHNSSDTADSYILSYSASSLAMKLQGVVERCLDIDVSGGDMPLEFQESMLERVVMPAMLMQTMTMSKYQREVCKRIVYAIKHIYGIDFSWRVVEMARSLMGLGERIHEAHTVLGSYSQERPE</sequence>
<dbReference type="STRING" id="403673.A0A177WG33"/>
<evidence type="ECO:0000256" key="5">
    <source>
        <dbReference type="ARBA" id="ARBA00022691"/>
    </source>
</evidence>
<dbReference type="VEuPathDB" id="FungiDB:BDEG_22268"/>
<keyword evidence="8" id="KW-0443">Lipid metabolism</keyword>
<keyword evidence="2" id="KW-0444">Lipid biosynthesis</keyword>
<dbReference type="VEuPathDB" id="FungiDB:BDEG_22279"/>
<dbReference type="GO" id="GO:0032259">
    <property type="term" value="P:methylation"/>
    <property type="evidence" value="ECO:0007669"/>
    <property type="project" value="UniProtKB-KW"/>
</dbReference>
<feature type="compositionally biased region" description="Polar residues" evidence="12">
    <location>
        <begin position="624"/>
        <end position="633"/>
    </location>
</feature>
<accession>A0A177WG33</accession>
<keyword evidence="10" id="KW-0594">Phospholipid biosynthesis</keyword>
<dbReference type="UniPathway" id="UPA00753"/>
<gene>
    <name evidence="14" type="ORF">BDEG_22268</name>
    <name evidence="15" type="ORF">BDEG_22279</name>
</gene>
<dbReference type="GO" id="GO:0006656">
    <property type="term" value="P:phosphatidylcholine biosynthetic process"/>
    <property type="evidence" value="ECO:0007669"/>
    <property type="project" value="UniProtKB-UniPathway"/>
</dbReference>
<proteinExistence type="predicted"/>
<reference evidence="14 16" key="1">
    <citation type="submission" date="2006-10" db="EMBL/GenBank/DDBJ databases">
        <title>The Genome Sequence of Batrachochytrium dendrobatidis JEL423.</title>
        <authorList>
            <consortium name="The Broad Institute Genome Sequencing Platform"/>
            <person name="Birren B."/>
            <person name="Lander E."/>
            <person name="Galagan J."/>
            <person name="Cuomo C."/>
            <person name="Devon K."/>
            <person name="Jaffe D."/>
            <person name="Butler J."/>
            <person name="Alvarez P."/>
            <person name="Gnerre S."/>
            <person name="Grabherr M."/>
            <person name="Kleber M."/>
            <person name="Mauceli E."/>
            <person name="Brockman W."/>
            <person name="Young S."/>
            <person name="LaButti K."/>
            <person name="Sykes S."/>
            <person name="DeCaprio D."/>
            <person name="Crawford M."/>
            <person name="Koehrsen M."/>
            <person name="Engels R."/>
            <person name="Montgomery P."/>
            <person name="Pearson M."/>
            <person name="Howarth C."/>
            <person name="Larson L."/>
            <person name="White J."/>
            <person name="O'Leary S."/>
            <person name="Kodira C."/>
            <person name="Zeng Q."/>
            <person name="Yandava C."/>
            <person name="Alvarado L."/>
            <person name="Longcore J."/>
            <person name="James T."/>
        </authorList>
    </citation>
    <scope>NUCLEOTIDE SEQUENCE [LARGE SCALE GENOMIC DNA]</scope>
    <source>
        <strain evidence="14 16">JEL423</strain>
    </source>
</reference>
<evidence type="ECO:0008006" key="17">
    <source>
        <dbReference type="Google" id="ProtNLM"/>
    </source>
</evidence>
<evidence type="ECO:0000313" key="15">
    <source>
        <dbReference type="EMBL" id="OAJ38335.1"/>
    </source>
</evidence>
<keyword evidence="6 13" id="KW-0812">Transmembrane</keyword>
<evidence type="ECO:0000256" key="12">
    <source>
        <dbReference type="SAM" id="MobiDB-lite"/>
    </source>
</evidence>
<evidence type="ECO:0000256" key="3">
    <source>
        <dbReference type="ARBA" id="ARBA00022603"/>
    </source>
</evidence>
<feature type="transmembrane region" description="Helical" evidence="13">
    <location>
        <begin position="85"/>
        <end position="105"/>
    </location>
</feature>
<evidence type="ECO:0000256" key="7">
    <source>
        <dbReference type="ARBA" id="ARBA00022989"/>
    </source>
</evidence>
<evidence type="ECO:0000256" key="1">
    <source>
        <dbReference type="ARBA" id="ARBA00004127"/>
    </source>
</evidence>
<feature type="transmembrane region" description="Helical" evidence="13">
    <location>
        <begin position="204"/>
        <end position="221"/>
    </location>
</feature>
<dbReference type="InterPro" id="IPR016219">
    <property type="entry name" value="Phosphatid-EA_MeTrfase_fun"/>
</dbReference>
<comment type="subcellular location">
    <subcellularLocation>
        <location evidence="1">Endomembrane system</location>
        <topology evidence="1">Multi-pass membrane protein</topology>
    </subcellularLocation>
</comment>
<dbReference type="GO" id="GO:0004608">
    <property type="term" value="F:phosphatidylethanolamine N-methyltransferase activity"/>
    <property type="evidence" value="ECO:0007669"/>
    <property type="project" value="InterPro"/>
</dbReference>
<feature type="transmembrane region" description="Helical" evidence="13">
    <location>
        <begin position="437"/>
        <end position="461"/>
    </location>
</feature>
<dbReference type="EMBL" id="DS022301">
    <property type="protein sequence ID" value="OAJ38335.1"/>
    <property type="molecule type" value="Genomic_DNA"/>
</dbReference>
<keyword evidence="4" id="KW-0808">Transferase</keyword>
<evidence type="ECO:0000256" key="4">
    <source>
        <dbReference type="ARBA" id="ARBA00022679"/>
    </source>
</evidence>
<keyword evidence="9 13" id="KW-0472">Membrane</keyword>
<evidence type="ECO:0000313" key="16">
    <source>
        <dbReference type="Proteomes" id="UP000077115"/>
    </source>
</evidence>
<dbReference type="PIRSF" id="PIRSF000383">
    <property type="entry name" value="PEAMT"/>
    <property type="match status" value="1"/>
</dbReference>
<dbReference type="PANTHER" id="PTHR32138">
    <property type="entry name" value="PHOSPHATIDYLETHANOLAMINE N-METHYLTRANSFERASE"/>
    <property type="match status" value="1"/>
</dbReference>
<evidence type="ECO:0000256" key="6">
    <source>
        <dbReference type="ARBA" id="ARBA00022692"/>
    </source>
</evidence>
<keyword evidence="3" id="KW-0489">Methyltransferase</keyword>
<dbReference type="GO" id="GO:0012505">
    <property type="term" value="C:endomembrane system"/>
    <property type="evidence" value="ECO:0007669"/>
    <property type="project" value="UniProtKB-SubCell"/>
</dbReference>
<evidence type="ECO:0000256" key="2">
    <source>
        <dbReference type="ARBA" id="ARBA00022516"/>
    </source>
</evidence>
<evidence type="ECO:0000313" key="14">
    <source>
        <dbReference type="EMBL" id="OAJ38321.1"/>
    </source>
</evidence>
<feature type="transmembrane region" description="Helical" evidence="13">
    <location>
        <begin position="266"/>
        <end position="298"/>
    </location>
</feature>
<keyword evidence="7 13" id="KW-1133">Transmembrane helix</keyword>
<organism evidence="14 16">
    <name type="scientific">Batrachochytrium dendrobatidis (strain JEL423)</name>
    <dbReference type="NCBI Taxonomy" id="403673"/>
    <lineage>
        <taxon>Eukaryota</taxon>
        <taxon>Fungi</taxon>
        <taxon>Fungi incertae sedis</taxon>
        <taxon>Chytridiomycota</taxon>
        <taxon>Chytridiomycota incertae sedis</taxon>
        <taxon>Chytridiomycetes</taxon>
        <taxon>Rhizophydiales</taxon>
        <taxon>Rhizophydiales incertae sedis</taxon>
        <taxon>Batrachochytrium</taxon>
    </lineage>
</organism>
<dbReference type="InterPro" id="IPR007318">
    <property type="entry name" value="Phopholipid_MeTrfase"/>
</dbReference>
<dbReference type="Proteomes" id="UP000077115">
    <property type="component" value="Unassembled WGS sequence"/>
</dbReference>
<name>A0A177WG33_BATDL</name>
<dbReference type="EMBL" id="DS022301">
    <property type="protein sequence ID" value="OAJ38321.1"/>
    <property type="molecule type" value="Genomic_DNA"/>
</dbReference>
<dbReference type="OrthoDB" id="4583at2759"/>
<feature type="transmembrane region" description="Helical" evidence="13">
    <location>
        <begin position="371"/>
        <end position="395"/>
    </location>
</feature>
<dbReference type="AlphaFoldDB" id="A0A177WG33"/>
<protein>
    <recommendedName>
        <fullName evidence="17">Phosphatidylethanolamine N-methyltransferase</fullName>
    </recommendedName>
</protein>
<evidence type="ECO:0000256" key="10">
    <source>
        <dbReference type="ARBA" id="ARBA00023209"/>
    </source>
</evidence>
<evidence type="ECO:0000256" key="9">
    <source>
        <dbReference type="ARBA" id="ARBA00023136"/>
    </source>
</evidence>
<evidence type="ECO:0000256" key="11">
    <source>
        <dbReference type="ARBA" id="ARBA00023264"/>
    </source>
</evidence>
<keyword evidence="11" id="KW-1208">Phospholipid metabolism</keyword>
<feature type="transmembrane region" description="Helical" evidence="13">
    <location>
        <begin position="345"/>
        <end position="365"/>
    </location>
</feature>
<feature type="transmembrane region" description="Helical" evidence="13">
    <location>
        <begin position="46"/>
        <end position="65"/>
    </location>
</feature>
<dbReference type="eggNOG" id="ENOG502QRGH">
    <property type="taxonomic scope" value="Eukaryota"/>
</dbReference>
<reference evidence="14 16" key="2">
    <citation type="submission" date="2016-05" db="EMBL/GenBank/DDBJ databases">
        <title>Lineage-specific infection strategies underlie the spectrum of fungal disease in amphibians.</title>
        <authorList>
            <person name="Cuomo C.A."/>
            <person name="Farrer R.A."/>
            <person name="James T."/>
            <person name="Longcore J."/>
            <person name="Birren B."/>
        </authorList>
    </citation>
    <scope>NUCLEOTIDE SEQUENCE [LARGE SCALE GENOMIC DNA]</scope>
    <source>
        <strain evidence="14 16">JEL423</strain>
    </source>
</reference>
<feature type="region of interest" description="Disordered" evidence="12">
    <location>
        <begin position="623"/>
        <end position="645"/>
    </location>
</feature>